<dbReference type="InterPro" id="IPR045851">
    <property type="entry name" value="AMP-bd_C_sf"/>
</dbReference>
<dbReference type="Gene3D" id="3.30.300.30">
    <property type="match status" value="1"/>
</dbReference>
<dbReference type="InterPro" id="IPR042099">
    <property type="entry name" value="ANL_N_sf"/>
</dbReference>
<proteinExistence type="evidence at transcript level"/>
<name>W8C7X4_CERCA</name>
<reference evidence="5" key="1">
    <citation type="submission" date="2013-07" db="EMBL/GenBank/DDBJ databases">
        <authorList>
            <person name="Geib S."/>
        </authorList>
    </citation>
    <scope>NUCLEOTIDE SEQUENCE</scope>
</reference>
<sequence>MFVVKQFYINSICVAPKRVIALKHIFKRTIVPQKVLNPKTFNELKKLRVHFKNEERNGDVVPIFKEALFHHNQVAIQNSVTEYTYQQLYLGSKRLSIQISNICGSGASCNVAVFCESDVLLPLTQWGCWMSGQVFMPLVSKLPIEKLKYIIRDSNAKIIIGTELNEIIAKKLADMFDIPLIIIDQTFIPNHCNADHFLEKMLFTVGDKVFIEGTLNNDFYSCSAAMLVYSSDEKRNPKGCIITHKNLQSRIKIILGAWNYKSSDFLLNLLPAEYTNYSVHSLMCFLSVGAKIHFYWGNDYLQIWNIILGKHFHNKDRPNSLTAVPSTFCKIIHAYKQLFSKNPRMSEYIKNYCKRNYRIMVSGPLPLPINTFYYWNKITGHELIRYYETPETGHIMSNPHLEVKGRHRMQSSFAQPLPQITIRIVNTKGETILSATARDFEKHTENNRSQAVLHNTKLRTLIGELQVSGTSIFKKYIHQEDTTSCFEKGFFKTGIAAEFKDCGFRLLGRIDRGIVKKSGRLISSDEIEALLQTHPNIKDAAVISVPHSLWNDKICVLCVLEAHCSSDIGHIKLFCEKWLPSYMQPDIFKIVPHIIRTSEDKIEIIC</sequence>
<protein>
    <submittedName>
        <fullName evidence="4">(Mediterranean fruit fly) hypothetical protein</fullName>
    </submittedName>
    <submittedName>
        <fullName evidence="5">Acyl-CoA synthetase family member 3, mitochondrial</fullName>
    </submittedName>
</protein>
<dbReference type="OrthoDB" id="2962993at2759"/>
<dbReference type="EMBL" id="GAMC01000272">
    <property type="protein sequence ID" value="JAC06284.1"/>
    <property type="molecule type" value="mRNA"/>
</dbReference>
<dbReference type="PANTHER" id="PTHR43201">
    <property type="entry name" value="ACYL-COA SYNTHETASE"/>
    <property type="match status" value="1"/>
</dbReference>
<keyword evidence="6" id="KW-1185">Reference proteome</keyword>
<evidence type="ECO:0000256" key="1">
    <source>
        <dbReference type="ARBA" id="ARBA00006432"/>
    </source>
</evidence>
<evidence type="ECO:0000313" key="6">
    <source>
        <dbReference type="Proteomes" id="UP000606786"/>
    </source>
</evidence>
<feature type="domain" description="AMP-dependent synthetase/ligase" evidence="2">
    <location>
        <begin position="70"/>
        <end position="431"/>
    </location>
</feature>
<evidence type="ECO:0000259" key="3">
    <source>
        <dbReference type="Pfam" id="PF13193"/>
    </source>
</evidence>
<dbReference type="Pfam" id="PF13193">
    <property type="entry name" value="AMP-binding_C"/>
    <property type="match status" value="1"/>
</dbReference>
<dbReference type="KEGG" id="ccat:101457408"/>
<reference evidence="5" key="2">
    <citation type="journal article" date="2014" name="BMC Genomics">
        <title>A genomic perspective to assessing quality of mass-reared SIT flies used in Mediterranean fruit fly (Ceratitis capitata) eradication in California.</title>
        <authorList>
            <person name="Calla B."/>
            <person name="Hall B."/>
            <person name="Hou S."/>
            <person name="Geib S.M."/>
        </authorList>
    </citation>
    <scope>NUCLEOTIDE SEQUENCE</scope>
</reference>
<dbReference type="Gene3D" id="3.40.50.12780">
    <property type="entry name" value="N-terminal domain of ligase-like"/>
    <property type="match status" value="1"/>
</dbReference>
<dbReference type="InterPro" id="IPR000873">
    <property type="entry name" value="AMP-dep_synth/lig_dom"/>
</dbReference>
<dbReference type="SUPFAM" id="SSF56801">
    <property type="entry name" value="Acetyl-CoA synthetase-like"/>
    <property type="match status" value="1"/>
</dbReference>
<dbReference type="InterPro" id="IPR025110">
    <property type="entry name" value="AMP-bd_C"/>
</dbReference>
<evidence type="ECO:0000259" key="2">
    <source>
        <dbReference type="Pfam" id="PF00501"/>
    </source>
</evidence>
<organism evidence="5">
    <name type="scientific">Ceratitis capitata</name>
    <name type="common">Mediterranean fruit fly</name>
    <name type="synonym">Tephritis capitata</name>
    <dbReference type="NCBI Taxonomy" id="7213"/>
    <lineage>
        <taxon>Eukaryota</taxon>
        <taxon>Metazoa</taxon>
        <taxon>Ecdysozoa</taxon>
        <taxon>Arthropoda</taxon>
        <taxon>Hexapoda</taxon>
        <taxon>Insecta</taxon>
        <taxon>Pterygota</taxon>
        <taxon>Neoptera</taxon>
        <taxon>Endopterygota</taxon>
        <taxon>Diptera</taxon>
        <taxon>Brachycera</taxon>
        <taxon>Muscomorpha</taxon>
        <taxon>Tephritoidea</taxon>
        <taxon>Tephritidae</taxon>
        <taxon>Ceratitis</taxon>
        <taxon>Ceratitis</taxon>
    </lineage>
</organism>
<evidence type="ECO:0000313" key="4">
    <source>
        <dbReference type="EMBL" id="CAD7013045.1"/>
    </source>
</evidence>
<dbReference type="EMBL" id="CAJHJT010000056">
    <property type="protein sequence ID" value="CAD7013045.1"/>
    <property type="molecule type" value="Genomic_DNA"/>
</dbReference>
<evidence type="ECO:0000313" key="5">
    <source>
        <dbReference type="EMBL" id="JAC06284.1"/>
    </source>
</evidence>
<accession>W8C7X4</accession>
<dbReference type="GeneID" id="101457408"/>
<feature type="domain" description="AMP-binding enzyme C-terminal" evidence="3">
    <location>
        <begin position="526"/>
        <end position="601"/>
    </location>
</feature>
<dbReference type="GO" id="GO:0006631">
    <property type="term" value="P:fatty acid metabolic process"/>
    <property type="evidence" value="ECO:0007669"/>
    <property type="project" value="TreeGrafter"/>
</dbReference>
<dbReference type="CTD" id="197322"/>
<dbReference type="GO" id="GO:0031956">
    <property type="term" value="F:medium-chain fatty acid-CoA ligase activity"/>
    <property type="evidence" value="ECO:0007669"/>
    <property type="project" value="TreeGrafter"/>
</dbReference>
<reference evidence="4" key="3">
    <citation type="submission" date="2020-11" db="EMBL/GenBank/DDBJ databases">
        <authorList>
            <person name="Whitehead M."/>
        </authorList>
    </citation>
    <scope>NUCLEOTIDE SEQUENCE</scope>
    <source>
        <strain evidence="4">EGII</strain>
    </source>
</reference>
<comment type="similarity">
    <text evidence="1">Belongs to the ATP-dependent AMP-binding enzyme family.</text>
</comment>
<dbReference type="Pfam" id="PF00501">
    <property type="entry name" value="AMP-binding"/>
    <property type="match status" value="1"/>
</dbReference>
<dbReference type="Proteomes" id="UP000606786">
    <property type="component" value="Unassembled WGS sequence"/>
</dbReference>
<gene>
    <name evidence="5" type="primary">ACSF3</name>
    <name evidence="4" type="ORF">CCAP1982_LOCUS21127</name>
</gene>
<dbReference type="AlphaFoldDB" id="W8C7X4"/>
<dbReference type="PANTHER" id="PTHR43201:SF8">
    <property type="entry name" value="ACYL-COA SYNTHETASE FAMILY MEMBER 3"/>
    <property type="match status" value="1"/>
</dbReference>